<protein>
    <submittedName>
        <fullName evidence="1">Uncharacterized protein</fullName>
    </submittedName>
</protein>
<organism evidence="1 2">
    <name type="scientific">Knipowitschia caucasica</name>
    <name type="common">Caucasian dwarf goby</name>
    <name type="synonym">Pomatoschistus caucasicus</name>
    <dbReference type="NCBI Taxonomy" id="637954"/>
    <lineage>
        <taxon>Eukaryota</taxon>
        <taxon>Metazoa</taxon>
        <taxon>Chordata</taxon>
        <taxon>Craniata</taxon>
        <taxon>Vertebrata</taxon>
        <taxon>Euteleostomi</taxon>
        <taxon>Actinopterygii</taxon>
        <taxon>Neopterygii</taxon>
        <taxon>Teleostei</taxon>
        <taxon>Neoteleostei</taxon>
        <taxon>Acanthomorphata</taxon>
        <taxon>Gobiaria</taxon>
        <taxon>Gobiiformes</taxon>
        <taxon>Gobioidei</taxon>
        <taxon>Gobiidae</taxon>
        <taxon>Gobiinae</taxon>
        <taxon>Knipowitschia</taxon>
    </lineage>
</organism>
<gene>
    <name evidence="1" type="ORF">KC01_LOCUS1299</name>
</gene>
<sequence>MLLAPDPERGALGVCPEAEIRSRGEKRTPRAPVTITRPRIEHRTHAVLPALYKAALCSRCPLTAQRGEPADATQGPSAQMRLRVETGFSLRSAARPLMTLVPSHAQAQQGPAMQPEEEERAVVDYFF</sequence>
<dbReference type="EMBL" id="OZ035823">
    <property type="protein sequence ID" value="CAL1568741.1"/>
    <property type="molecule type" value="Genomic_DNA"/>
</dbReference>
<dbReference type="AlphaFoldDB" id="A0AAV2IU24"/>
<name>A0AAV2IU24_KNICA</name>
<reference evidence="1 2" key="1">
    <citation type="submission" date="2024-04" db="EMBL/GenBank/DDBJ databases">
        <authorList>
            <person name="Waldvogel A.-M."/>
            <person name="Schoenle A."/>
        </authorList>
    </citation>
    <scope>NUCLEOTIDE SEQUENCE [LARGE SCALE GENOMIC DNA]</scope>
</reference>
<accession>A0AAV2IU24</accession>
<evidence type="ECO:0000313" key="2">
    <source>
        <dbReference type="Proteomes" id="UP001497482"/>
    </source>
</evidence>
<dbReference type="Proteomes" id="UP001497482">
    <property type="component" value="Chromosome 1"/>
</dbReference>
<keyword evidence="2" id="KW-1185">Reference proteome</keyword>
<proteinExistence type="predicted"/>
<evidence type="ECO:0000313" key="1">
    <source>
        <dbReference type="EMBL" id="CAL1568741.1"/>
    </source>
</evidence>